<dbReference type="PROSITE" id="PS51000">
    <property type="entry name" value="HTH_DEOR_2"/>
    <property type="match status" value="1"/>
</dbReference>
<dbReference type="Pfam" id="PF08220">
    <property type="entry name" value="HTH_DeoR"/>
    <property type="match status" value="1"/>
</dbReference>
<dbReference type="SMART" id="SM01134">
    <property type="entry name" value="DeoRC"/>
    <property type="match status" value="1"/>
</dbReference>
<gene>
    <name evidence="4" type="ORF">EF514_08485</name>
</gene>
<dbReference type="PANTHER" id="PTHR30363">
    <property type="entry name" value="HTH-TYPE TRANSCRIPTIONAL REGULATOR SRLR-RELATED"/>
    <property type="match status" value="1"/>
</dbReference>
<proteinExistence type="predicted"/>
<dbReference type="SUPFAM" id="SSF46785">
    <property type="entry name" value="Winged helix' DNA-binding domain"/>
    <property type="match status" value="1"/>
</dbReference>
<reference evidence="4 5" key="1">
    <citation type="submission" date="2018-11" db="EMBL/GenBank/DDBJ databases">
        <title>Genome sequencing and assembly of Anaerosphaera sp. nov., GS7-6-2.</title>
        <authorList>
            <person name="Rettenmaier R."/>
            <person name="Liebl W."/>
            <person name="Zverlov V."/>
        </authorList>
    </citation>
    <scope>NUCLEOTIDE SEQUENCE [LARGE SCALE GENOMIC DNA]</scope>
    <source>
        <strain evidence="4 5">GS7-6-2</strain>
    </source>
</reference>
<keyword evidence="5" id="KW-1185">Reference proteome</keyword>
<dbReference type="Proteomes" id="UP000288812">
    <property type="component" value="Unassembled WGS sequence"/>
</dbReference>
<sequence>MLPIDRKNKIYNLFLERKTLTIKELAKEFDVSEQTIRRDFKELEDGDIITMFYGGGTINEVSLSKKNVEFSVRQKLTIREKEEIARLTYDKVKPNESIYMDNSSTVLAMLDFIDDVPVTIVTNAIMVSYRLLNFKNINLVQLGGVIDIRNKCTSDSTCLEMIDNYNFEKSFISCSSISMVNGITDSNVAISSVRKKVIEHSKEVYLLVDHTKFDKISLVHISDFEKIDYLITNRKPSDEWEEFLAESDVKILYGNY</sequence>
<organism evidence="4 5">
    <name type="scientific">Anaerosphaera multitolerans</name>
    <dbReference type="NCBI Taxonomy" id="2487351"/>
    <lineage>
        <taxon>Bacteria</taxon>
        <taxon>Bacillati</taxon>
        <taxon>Bacillota</taxon>
        <taxon>Tissierellia</taxon>
        <taxon>Tissierellales</taxon>
        <taxon>Peptoniphilaceae</taxon>
        <taxon>Anaerosphaera</taxon>
    </lineage>
</organism>
<accession>A0A437S5C3</accession>
<evidence type="ECO:0000313" key="5">
    <source>
        <dbReference type="Proteomes" id="UP000288812"/>
    </source>
</evidence>
<dbReference type="InterPro" id="IPR050313">
    <property type="entry name" value="Carb_Metab_HTH_regulators"/>
</dbReference>
<protein>
    <submittedName>
        <fullName evidence="4">DeoR/GlpR transcriptional regulator</fullName>
    </submittedName>
</protein>
<dbReference type="Gene3D" id="1.10.10.10">
    <property type="entry name" value="Winged helix-like DNA-binding domain superfamily/Winged helix DNA-binding domain"/>
    <property type="match status" value="1"/>
</dbReference>
<dbReference type="SMART" id="SM00420">
    <property type="entry name" value="HTH_DEOR"/>
    <property type="match status" value="1"/>
</dbReference>
<dbReference type="AlphaFoldDB" id="A0A437S5C3"/>
<dbReference type="PANTHER" id="PTHR30363:SF44">
    <property type="entry name" value="AGA OPERON TRANSCRIPTIONAL REPRESSOR-RELATED"/>
    <property type="match status" value="1"/>
</dbReference>
<dbReference type="InterPro" id="IPR036388">
    <property type="entry name" value="WH-like_DNA-bd_sf"/>
</dbReference>
<evidence type="ECO:0000313" key="4">
    <source>
        <dbReference type="EMBL" id="RVU54209.1"/>
    </source>
</evidence>
<dbReference type="InterPro" id="IPR036390">
    <property type="entry name" value="WH_DNA-bd_sf"/>
</dbReference>
<keyword evidence="2" id="KW-0804">Transcription</keyword>
<dbReference type="PRINTS" id="PR00037">
    <property type="entry name" value="HTHLACR"/>
</dbReference>
<dbReference type="OrthoDB" id="9797223at2"/>
<evidence type="ECO:0000256" key="1">
    <source>
        <dbReference type="ARBA" id="ARBA00023015"/>
    </source>
</evidence>
<dbReference type="Pfam" id="PF00455">
    <property type="entry name" value="DeoRC"/>
    <property type="match status" value="1"/>
</dbReference>
<dbReference type="GO" id="GO:0003700">
    <property type="term" value="F:DNA-binding transcription factor activity"/>
    <property type="evidence" value="ECO:0007669"/>
    <property type="project" value="InterPro"/>
</dbReference>
<evidence type="ECO:0000259" key="3">
    <source>
        <dbReference type="PROSITE" id="PS51000"/>
    </source>
</evidence>
<dbReference type="SUPFAM" id="SSF100950">
    <property type="entry name" value="NagB/RpiA/CoA transferase-like"/>
    <property type="match status" value="1"/>
</dbReference>
<feature type="domain" description="HTH deoR-type" evidence="3">
    <location>
        <begin position="3"/>
        <end position="58"/>
    </location>
</feature>
<keyword evidence="1" id="KW-0805">Transcription regulation</keyword>
<dbReference type="InterPro" id="IPR001034">
    <property type="entry name" value="DeoR_HTH"/>
</dbReference>
<evidence type="ECO:0000256" key="2">
    <source>
        <dbReference type="ARBA" id="ARBA00023163"/>
    </source>
</evidence>
<dbReference type="InterPro" id="IPR014036">
    <property type="entry name" value="DeoR-like_C"/>
</dbReference>
<dbReference type="RefSeq" id="WP_127725008.1">
    <property type="nucleotide sequence ID" value="NZ_RLIH01000013.1"/>
</dbReference>
<dbReference type="InterPro" id="IPR037171">
    <property type="entry name" value="NagB/RpiA_transferase-like"/>
</dbReference>
<comment type="caution">
    <text evidence="4">The sequence shown here is derived from an EMBL/GenBank/DDBJ whole genome shotgun (WGS) entry which is preliminary data.</text>
</comment>
<name>A0A437S5C3_9FIRM</name>
<dbReference type="EMBL" id="RLIH01000013">
    <property type="protein sequence ID" value="RVU54209.1"/>
    <property type="molecule type" value="Genomic_DNA"/>
</dbReference>